<feature type="transmembrane region" description="Helical" evidence="1">
    <location>
        <begin position="7"/>
        <end position="30"/>
    </location>
</feature>
<protein>
    <submittedName>
        <fullName evidence="2">Uncharacterized protein</fullName>
    </submittedName>
</protein>
<feature type="transmembrane region" description="Helical" evidence="1">
    <location>
        <begin position="36"/>
        <end position="55"/>
    </location>
</feature>
<proteinExistence type="predicted"/>
<reference evidence="2 3" key="1">
    <citation type="submission" date="2023-07" db="EMBL/GenBank/DDBJ databases">
        <title>Genomic Encyclopedia of Type Strains, Phase IV (KMG-IV): sequencing the most valuable type-strain genomes for metagenomic binning, comparative biology and taxonomic classification.</title>
        <authorList>
            <person name="Goeker M."/>
        </authorList>
    </citation>
    <scope>NUCLEOTIDE SEQUENCE [LARGE SCALE GENOMIC DNA]</scope>
    <source>
        <strain evidence="2 3">DSM 12751</strain>
    </source>
</reference>
<gene>
    <name evidence="2" type="ORF">J2S11_002104</name>
</gene>
<accession>A0ABT9VYZ7</accession>
<evidence type="ECO:0000313" key="3">
    <source>
        <dbReference type="Proteomes" id="UP001235840"/>
    </source>
</evidence>
<evidence type="ECO:0000256" key="1">
    <source>
        <dbReference type="SAM" id="Phobius"/>
    </source>
</evidence>
<keyword evidence="1" id="KW-0812">Transmembrane</keyword>
<organism evidence="2 3">
    <name type="scientific">Caldalkalibacillus horti</name>
    <dbReference type="NCBI Taxonomy" id="77523"/>
    <lineage>
        <taxon>Bacteria</taxon>
        <taxon>Bacillati</taxon>
        <taxon>Bacillota</taxon>
        <taxon>Bacilli</taxon>
        <taxon>Bacillales</taxon>
        <taxon>Bacillaceae</taxon>
        <taxon>Caldalkalibacillus</taxon>
    </lineage>
</organism>
<dbReference type="RefSeq" id="WP_307394212.1">
    <property type="nucleotide sequence ID" value="NZ_BAAADK010000048.1"/>
</dbReference>
<dbReference type="EMBL" id="JAUSTY010000007">
    <property type="protein sequence ID" value="MDQ0166203.1"/>
    <property type="molecule type" value="Genomic_DNA"/>
</dbReference>
<keyword evidence="1" id="KW-0472">Membrane</keyword>
<comment type="caution">
    <text evidence="2">The sequence shown here is derived from an EMBL/GenBank/DDBJ whole genome shotgun (WGS) entry which is preliminary data.</text>
</comment>
<dbReference type="Proteomes" id="UP001235840">
    <property type="component" value="Unassembled WGS sequence"/>
</dbReference>
<evidence type="ECO:0000313" key="2">
    <source>
        <dbReference type="EMBL" id="MDQ0166203.1"/>
    </source>
</evidence>
<name>A0ABT9VYZ7_9BACI</name>
<keyword evidence="3" id="KW-1185">Reference proteome</keyword>
<sequence length="68" mass="7726">MKETITDWILVILFTYVFLKLISFVANSLFTSTDSFFVAIASLAVIMVSVILAIMSKRFVQDVYRSPN</sequence>
<keyword evidence="1" id="KW-1133">Transmembrane helix</keyword>